<protein>
    <submittedName>
        <fullName evidence="2">GCN5-related N-acetyltransferase</fullName>
    </submittedName>
</protein>
<dbReference type="Proteomes" id="UP000002215">
    <property type="component" value="Chromosome"/>
</dbReference>
<reference evidence="3" key="1">
    <citation type="submission" date="2009-08" db="EMBL/GenBank/DDBJ databases">
        <title>The complete genome of Chitinophaga pinensis DSM 2588.</title>
        <authorList>
            <consortium name="US DOE Joint Genome Institute (JGI-PGF)"/>
            <person name="Lucas S."/>
            <person name="Copeland A."/>
            <person name="Lapidus A."/>
            <person name="Glavina del Rio T."/>
            <person name="Dalin E."/>
            <person name="Tice H."/>
            <person name="Bruce D."/>
            <person name="Goodwin L."/>
            <person name="Pitluck S."/>
            <person name="Kyrpides N."/>
            <person name="Mavromatis K."/>
            <person name="Ivanova N."/>
            <person name="Mikhailova N."/>
            <person name="Sims D."/>
            <person name="Meinche L."/>
            <person name="Brettin T."/>
            <person name="Detter J.C."/>
            <person name="Han C."/>
            <person name="Larimer F."/>
            <person name="Land M."/>
            <person name="Hauser L."/>
            <person name="Markowitz V."/>
            <person name="Cheng J.-F."/>
            <person name="Hugenholtz P."/>
            <person name="Woyke T."/>
            <person name="Wu D."/>
            <person name="Spring S."/>
            <person name="Klenk H.-P."/>
            <person name="Eisen J.A."/>
        </authorList>
    </citation>
    <scope>NUCLEOTIDE SEQUENCE [LARGE SCALE GENOMIC DNA]</scope>
    <source>
        <strain evidence="3">ATCC 43595 / DSM 2588 / LMG 13176 / NBRC 15968 / NCIMB 11800 / UQM 2034</strain>
    </source>
</reference>
<reference evidence="2 3" key="2">
    <citation type="journal article" date="2010" name="Stand. Genomic Sci.">
        <title>Complete genome sequence of Chitinophaga pinensis type strain (UQM 2034).</title>
        <authorList>
            <person name="Glavina Del Rio T."/>
            <person name="Abt B."/>
            <person name="Spring S."/>
            <person name="Lapidus A."/>
            <person name="Nolan M."/>
            <person name="Tice H."/>
            <person name="Copeland A."/>
            <person name="Cheng J.F."/>
            <person name="Chen F."/>
            <person name="Bruce D."/>
            <person name="Goodwin L."/>
            <person name="Pitluck S."/>
            <person name="Ivanova N."/>
            <person name="Mavromatis K."/>
            <person name="Mikhailova N."/>
            <person name="Pati A."/>
            <person name="Chen A."/>
            <person name="Palaniappan K."/>
            <person name="Land M."/>
            <person name="Hauser L."/>
            <person name="Chang Y.J."/>
            <person name="Jeffries C.D."/>
            <person name="Chain P."/>
            <person name="Saunders E."/>
            <person name="Detter J.C."/>
            <person name="Brettin T."/>
            <person name="Rohde M."/>
            <person name="Goker M."/>
            <person name="Bristow J."/>
            <person name="Eisen J.A."/>
            <person name="Markowitz V."/>
            <person name="Hugenholtz P."/>
            <person name="Kyrpides N.C."/>
            <person name="Klenk H.P."/>
            <person name="Lucas S."/>
        </authorList>
    </citation>
    <scope>NUCLEOTIDE SEQUENCE [LARGE SCALE GENOMIC DNA]</scope>
    <source>
        <strain evidence="3">ATCC 43595 / DSM 2588 / LMG 13176 / NBRC 15968 / NCIMB 11800 / UQM 2034</strain>
    </source>
</reference>
<dbReference type="RefSeq" id="WP_012794698.1">
    <property type="nucleotide sequence ID" value="NC_013132.1"/>
</dbReference>
<proteinExistence type="predicted"/>
<organism evidence="2 3">
    <name type="scientific">Chitinophaga pinensis (strain ATCC 43595 / DSM 2588 / LMG 13176 / NBRC 15968 / NCIMB 11800 / UQM 2034)</name>
    <dbReference type="NCBI Taxonomy" id="485918"/>
    <lineage>
        <taxon>Bacteria</taxon>
        <taxon>Pseudomonadati</taxon>
        <taxon>Bacteroidota</taxon>
        <taxon>Chitinophagia</taxon>
        <taxon>Chitinophagales</taxon>
        <taxon>Chitinophagaceae</taxon>
        <taxon>Chitinophaga</taxon>
    </lineage>
</organism>
<dbReference type="InterPro" id="IPR051531">
    <property type="entry name" value="N-acetyltransferase"/>
</dbReference>
<gene>
    <name evidence="2" type="ordered locus">Cpin_7134</name>
</gene>
<dbReference type="Pfam" id="PF13302">
    <property type="entry name" value="Acetyltransf_3"/>
    <property type="match status" value="1"/>
</dbReference>
<dbReference type="AlphaFoldDB" id="A0A979H1L3"/>
<evidence type="ECO:0000313" key="2">
    <source>
        <dbReference type="EMBL" id="ACU64535.1"/>
    </source>
</evidence>
<dbReference type="InterPro" id="IPR000182">
    <property type="entry name" value="GNAT_dom"/>
</dbReference>
<dbReference type="OrthoDB" id="9811523at2"/>
<name>A0A979H1L3_CHIPD</name>
<evidence type="ECO:0000313" key="3">
    <source>
        <dbReference type="Proteomes" id="UP000002215"/>
    </source>
</evidence>
<sequence length="174" mass="19924">MFFLETERLQLIPLTHDLLTLCQQDRAAMEAKLGLNKSDMRIDPLYMTELEDALTHFWIPMTAAHPDRYLWYTNWEIVLKEERLAIGGIGFIGYPDENGQTETGFMLDKNFHSKGYAKEALTGITNWAFSHVEVSTIIAKTTTDNLPSRTLLERVGFLPAGQEADLLIYNKQRV</sequence>
<dbReference type="PANTHER" id="PTHR43792">
    <property type="entry name" value="GNAT FAMILY, PUTATIVE (AFU_ORTHOLOGUE AFUA_3G00765)-RELATED-RELATED"/>
    <property type="match status" value="1"/>
</dbReference>
<dbReference type="EMBL" id="CP001699">
    <property type="protein sequence ID" value="ACU64535.1"/>
    <property type="molecule type" value="Genomic_DNA"/>
</dbReference>
<evidence type="ECO:0000259" key="1">
    <source>
        <dbReference type="PROSITE" id="PS51186"/>
    </source>
</evidence>
<dbReference type="KEGG" id="cpi:Cpin_7134"/>
<dbReference type="SUPFAM" id="SSF55729">
    <property type="entry name" value="Acyl-CoA N-acyltransferases (Nat)"/>
    <property type="match status" value="1"/>
</dbReference>
<dbReference type="InterPro" id="IPR016181">
    <property type="entry name" value="Acyl_CoA_acyltransferase"/>
</dbReference>
<accession>A0A979H1L3</accession>
<dbReference type="PANTHER" id="PTHR43792:SF13">
    <property type="entry name" value="ACETYLTRANSFERASE"/>
    <property type="match status" value="1"/>
</dbReference>
<dbReference type="Gene3D" id="3.40.630.30">
    <property type="match status" value="1"/>
</dbReference>
<feature type="domain" description="N-acetyltransferase" evidence="1">
    <location>
        <begin position="40"/>
        <end position="174"/>
    </location>
</feature>
<dbReference type="GO" id="GO:0016747">
    <property type="term" value="F:acyltransferase activity, transferring groups other than amino-acyl groups"/>
    <property type="evidence" value="ECO:0007669"/>
    <property type="project" value="InterPro"/>
</dbReference>
<dbReference type="PROSITE" id="PS51186">
    <property type="entry name" value="GNAT"/>
    <property type="match status" value="1"/>
</dbReference>